<evidence type="ECO:0000313" key="1">
    <source>
        <dbReference type="Proteomes" id="UP000000437"/>
    </source>
</evidence>
<gene>
    <name evidence="2" type="primary">LOC108179116</name>
</gene>
<organism evidence="1 2">
    <name type="scientific">Danio rerio</name>
    <name type="common">Zebrafish</name>
    <name type="synonym">Brachydanio rerio</name>
    <dbReference type="NCBI Taxonomy" id="7955"/>
    <lineage>
        <taxon>Eukaryota</taxon>
        <taxon>Metazoa</taxon>
        <taxon>Chordata</taxon>
        <taxon>Craniata</taxon>
        <taxon>Vertebrata</taxon>
        <taxon>Euteleostomi</taxon>
        <taxon>Actinopterygii</taxon>
        <taxon>Neopterygii</taxon>
        <taxon>Teleostei</taxon>
        <taxon>Ostariophysi</taxon>
        <taxon>Cypriniformes</taxon>
        <taxon>Danionidae</taxon>
        <taxon>Danioninae</taxon>
        <taxon>Danio</taxon>
    </lineage>
</organism>
<evidence type="ECO:0000313" key="2">
    <source>
        <dbReference type="RefSeq" id="XP_073803163.1"/>
    </source>
</evidence>
<protein>
    <submittedName>
        <fullName evidence="2">Uncharacterized protein isoform X1</fullName>
    </submittedName>
</protein>
<dbReference type="RefSeq" id="XP_073803163.1">
    <property type="nucleotide sequence ID" value="XM_073947062.1"/>
</dbReference>
<proteinExistence type="predicted"/>
<dbReference type="Proteomes" id="UP000000437">
    <property type="component" value="Chromosome 4"/>
</dbReference>
<name>A0AC58J9K0_DANRE</name>
<sequence length="125" mass="14272">MCHPGHAGNEKSIDLLKRTPENTRIMRYHIVCCRTLLPQDLMQPRNLTTLSGDILSITYSEKLQFFTHSTRRQKQCSARLNTNQVGRRRTSDDSSTLVMTTMRDVFGPYSQQKQSSGTFGLHLLA</sequence>
<accession>A0AC58J9K0</accession>
<keyword evidence="1" id="KW-1185">Reference proteome</keyword>
<reference evidence="2" key="1">
    <citation type="submission" date="2025-08" db="UniProtKB">
        <authorList>
            <consortium name="RefSeq"/>
        </authorList>
    </citation>
    <scope>IDENTIFICATION</scope>
    <source>
        <strain evidence="2">Tuebingen</strain>
        <tissue evidence="2">Fibroblasts and whole tissue</tissue>
    </source>
</reference>